<reference evidence="1 2" key="1">
    <citation type="submission" date="2020-08" db="EMBL/GenBank/DDBJ databases">
        <title>Sequencing the genomes of 1000 actinobacteria strains.</title>
        <authorList>
            <person name="Klenk H.-P."/>
        </authorList>
    </citation>
    <scope>NUCLEOTIDE SEQUENCE [LARGE SCALE GENOMIC DNA]</scope>
    <source>
        <strain evidence="1 2">DSM 45784</strain>
    </source>
</reference>
<comment type="caution">
    <text evidence="1">The sequence shown here is derived from an EMBL/GenBank/DDBJ whole genome shotgun (WGS) entry which is preliminary data.</text>
</comment>
<sequence length="85" mass="9200">MERSPCEYSGSLLSFSLLLANTDTRGLVEGWREDEITSTEAGGALVESCLRDSPPGRVSGRQGLDMDVACEIMRQMYAEAPEVTG</sequence>
<evidence type="ECO:0000313" key="1">
    <source>
        <dbReference type="EMBL" id="MBB4702351.1"/>
    </source>
</evidence>
<accession>A0A7W7DB56</accession>
<name>A0A7W7DB56_9ACTN</name>
<dbReference type="RefSeq" id="WP_184882048.1">
    <property type="nucleotide sequence ID" value="NZ_BOOV01000040.1"/>
</dbReference>
<dbReference type="Proteomes" id="UP000542210">
    <property type="component" value="Unassembled WGS sequence"/>
</dbReference>
<organism evidence="1 2">
    <name type="scientific">Sphaerisporangium siamense</name>
    <dbReference type="NCBI Taxonomy" id="795645"/>
    <lineage>
        <taxon>Bacteria</taxon>
        <taxon>Bacillati</taxon>
        <taxon>Actinomycetota</taxon>
        <taxon>Actinomycetes</taxon>
        <taxon>Streptosporangiales</taxon>
        <taxon>Streptosporangiaceae</taxon>
        <taxon>Sphaerisporangium</taxon>
    </lineage>
</organism>
<dbReference type="EMBL" id="JACHND010000001">
    <property type="protein sequence ID" value="MBB4702351.1"/>
    <property type="molecule type" value="Genomic_DNA"/>
</dbReference>
<gene>
    <name evidence="1" type="ORF">BJ982_003895</name>
</gene>
<keyword evidence="2" id="KW-1185">Reference proteome</keyword>
<evidence type="ECO:0000313" key="2">
    <source>
        <dbReference type="Proteomes" id="UP000542210"/>
    </source>
</evidence>
<protein>
    <submittedName>
        <fullName evidence="1">Uncharacterized protein</fullName>
    </submittedName>
</protein>
<dbReference type="AlphaFoldDB" id="A0A7W7DB56"/>
<proteinExistence type="predicted"/>